<feature type="repeat" description="WD" evidence="1">
    <location>
        <begin position="65"/>
        <end position="87"/>
    </location>
</feature>
<protein>
    <submittedName>
        <fullName evidence="2">Uncharacterized protein</fullName>
    </submittedName>
</protein>
<reference evidence="2 3" key="1">
    <citation type="journal article" date="2024" name="G3 (Bethesda)">
        <title>Genome assembly of Hibiscus sabdariffa L. provides insights into metabolisms of medicinal natural products.</title>
        <authorList>
            <person name="Kim T."/>
        </authorList>
    </citation>
    <scope>NUCLEOTIDE SEQUENCE [LARGE SCALE GENOMIC DNA]</scope>
    <source>
        <strain evidence="2">TK-2024</strain>
        <tissue evidence="2">Old leaves</tissue>
    </source>
</reference>
<proteinExistence type="predicted"/>
<dbReference type="InterPro" id="IPR001680">
    <property type="entry name" value="WD40_rpt"/>
</dbReference>
<dbReference type="PROSITE" id="PS50294">
    <property type="entry name" value="WD_REPEATS_REGION"/>
    <property type="match status" value="1"/>
</dbReference>
<dbReference type="Pfam" id="PF00400">
    <property type="entry name" value="WD40"/>
    <property type="match status" value="2"/>
</dbReference>
<dbReference type="SUPFAM" id="SSF50978">
    <property type="entry name" value="WD40 repeat-like"/>
    <property type="match status" value="1"/>
</dbReference>
<evidence type="ECO:0000313" key="3">
    <source>
        <dbReference type="Proteomes" id="UP001472677"/>
    </source>
</evidence>
<sequence length="110" mass="12680">MTTRYQKWQSSSNLFANMPEFSTFERIMNSSHQGVNWVAFHPTLPLVVSGADDRQLKLWRMNDVIVSNSKDKSIRVWDVTKPTGLQTFRREHDSLHEAKRGIGSSALFVQ</sequence>
<feature type="repeat" description="WD" evidence="1">
    <location>
        <begin position="28"/>
        <end position="62"/>
    </location>
</feature>
<name>A0ABR2CJL1_9ROSI</name>
<comment type="caution">
    <text evidence="2">The sequence shown here is derived from an EMBL/GenBank/DDBJ whole genome shotgun (WGS) entry which is preliminary data.</text>
</comment>
<organism evidence="2 3">
    <name type="scientific">Hibiscus sabdariffa</name>
    <name type="common">roselle</name>
    <dbReference type="NCBI Taxonomy" id="183260"/>
    <lineage>
        <taxon>Eukaryota</taxon>
        <taxon>Viridiplantae</taxon>
        <taxon>Streptophyta</taxon>
        <taxon>Embryophyta</taxon>
        <taxon>Tracheophyta</taxon>
        <taxon>Spermatophyta</taxon>
        <taxon>Magnoliopsida</taxon>
        <taxon>eudicotyledons</taxon>
        <taxon>Gunneridae</taxon>
        <taxon>Pentapetalae</taxon>
        <taxon>rosids</taxon>
        <taxon>malvids</taxon>
        <taxon>Malvales</taxon>
        <taxon>Malvaceae</taxon>
        <taxon>Malvoideae</taxon>
        <taxon>Hibiscus</taxon>
    </lineage>
</organism>
<dbReference type="EMBL" id="JBBPBM010000050">
    <property type="protein sequence ID" value="KAK8519729.1"/>
    <property type="molecule type" value="Genomic_DNA"/>
</dbReference>
<dbReference type="Gene3D" id="2.130.10.10">
    <property type="entry name" value="YVTN repeat-like/Quinoprotein amine dehydrogenase"/>
    <property type="match status" value="1"/>
</dbReference>
<dbReference type="InterPro" id="IPR015943">
    <property type="entry name" value="WD40/YVTN_repeat-like_dom_sf"/>
</dbReference>
<evidence type="ECO:0000313" key="2">
    <source>
        <dbReference type="EMBL" id="KAK8519729.1"/>
    </source>
</evidence>
<dbReference type="PROSITE" id="PS50082">
    <property type="entry name" value="WD_REPEATS_2"/>
    <property type="match status" value="2"/>
</dbReference>
<accession>A0ABR2CJL1</accession>
<keyword evidence="1" id="KW-0853">WD repeat</keyword>
<keyword evidence="3" id="KW-1185">Reference proteome</keyword>
<dbReference type="SMART" id="SM00320">
    <property type="entry name" value="WD40"/>
    <property type="match status" value="1"/>
</dbReference>
<dbReference type="Proteomes" id="UP001472677">
    <property type="component" value="Unassembled WGS sequence"/>
</dbReference>
<gene>
    <name evidence="2" type="ORF">V6N12_030091</name>
</gene>
<evidence type="ECO:0000256" key="1">
    <source>
        <dbReference type="PROSITE-ProRule" id="PRU00221"/>
    </source>
</evidence>
<dbReference type="InterPro" id="IPR036322">
    <property type="entry name" value="WD40_repeat_dom_sf"/>
</dbReference>